<proteinExistence type="inferred from homology"/>
<dbReference type="GO" id="GO:0004176">
    <property type="term" value="F:ATP-dependent peptidase activity"/>
    <property type="evidence" value="ECO:0007669"/>
    <property type="project" value="InterPro"/>
</dbReference>
<organism evidence="6 7">
    <name type="scientific">Symbiobacterium thermophilum</name>
    <dbReference type="NCBI Taxonomy" id="2734"/>
    <lineage>
        <taxon>Bacteria</taxon>
        <taxon>Bacillati</taxon>
        <taxon>Bacillota</taxon>
        <taxon>Clostridia</taxon>
        <taxon>Eubacteriales</taxon>
        <taxon>Symbiobacteriaceae</taxon>
        <taxon>Symbiobacterium</taxon>
    </lineage>
</organism>
<evidence type="ECO:0000259" key="5">
    <source>
        <dbReference type="Pfam" id="PF01343"/>
    </source>
</evidence>
<comment type="caution">
    <text evidence="6">The sequence shown here is derived from an EMBL/GenBank/DDBJ whole genome shotgun (WGS) entry which is preliminary data.</text>
</comment>
<protein>
    <submittedName>
        <fullName evidence="6">Signal peptide peptidase SppA</fullName>
    </submittedName>
</protein>
<evidence type="ECO:0000313" key="7">
    <source>
        <dbReference type="Proteomes" id="UP000732377"/>
    </source>
</evidence>
<keyword evidence="3" id="KW-0378">Hydrolase</keyword>
<evidence type="ECO:0000256" key="3">
    <source>
        <dbReference type="ARBA" id="ARBA00022801"/>
    </source>
</evidence>
<reference evidence="6" key="1">
    <citation type="submission" date="2017-11" db="EMBL/GenBank/DDBJ databases">
        <title>Three new genomes from thermophilic consortium.</title>
        <authorList>
            <person name="Quaggio R."/>
            <person name="Amgarten D."/>
            <person name="Setubal J.C."/>
        </authorList>
    </citation>
    <scope>NUCLEOTIDE SEQUENCE</scope>
    <source>
        <strain evidence="6">ZCTH01-B2</strain>
    </source>
</reference>
<feature type="domain" description="Peptidase S49" evidence="5">
    <location>
        <begin position="115"/>
        <end position="265"/>
    </location>
</feature>
<dbReference type="PANTHER" id="PTHR33209:SF1">
    <property type="entry name" value="PEPTIDASE S49 DOMAIN-CONTAINING PROTEIN"/>
    <property type="match status" value="1"/>
</dbReference>
<evidence type="ECO:0000256" key="4">
    <source>
        <dbReference type="ARBA" id="ARBA00022825"/>
    </source>
</evidence>
<dbReference type="InterPro" id="IPR004635">
    <property type="entry name" value="Pept_S49_SppA"/>
</dbReference>
<accession>A0A953IAI8</accession>
<evidence type="ECO:0000313" key="6">
    <source>
        <dbReference type="EMBL" id="MBY6276656.1"/>
    </source>
</evidence>
<dbReference type="Proteomes" id="UP000732377">
    <property type="component" value="Unassembled WGS sequence"/>
</dbReference>
<dbReference type="NCBIfam" id="TIGR00706">
    <property type="entry name" value="SppA_dom"/>
    <property type="match status" value="1"/>
</dbReference>
<dbReference type="AlphaFoldDB" id="A0A953IAI8"/>
<dbReference type="CDD" id="cd07023">
    <property type="entry name" value="S49_Sppa_N_C"/>
    <property type="match status" value="1"/>
</dbReference>
<dbReference type="Pfam" id="PF01343">
    <property type="entry name" value="Peptidase_S49"/>
    <property type="match status" value="1"/>
</dbReference>
<dbReference type="GO" id="GO:0004252">
    <property type="term" value="F:serine-type endopeptidase activity"/>
    <property type="evidence" value="ECO:0007669"/>
    <property type="project" value="InterPro"/>
</dbReference>
<dbReference type="InterPro" id="IPR047272">
    <property type="entry name" value="S49_SppA_C"/>
</dbReference>
<dbReference type="EMBL" id="PIUK01000097">
    <property type="protein sequence ID" value="MBY6276656.1"/>
    <property type="molecule type" value="Genomic_DNA"/>
</dbReference>
<dbReference type="GO" id="GO:0006508">
    <property type="term" value="P:proteolysis"/>
    <property type="evidence" value="ECO:0007669"/>
    <property type="project" value="UniProtKB-KW"/>
</dbReference>
<name>A0A953IAI8_SYMTR</name>
<gene>
    <name evidence="6" type="primary">sppA</name>
    <name evidence="6" type="ORF">CWE10_10665</name>
</gene>
<dbReference type="PANTHER" id="PTHR33209">
    <property type="entry name" value="PROTEASE 4"/>
    <property type="match status" value="1"/>
</dbReference>
<evidence type="ECO:0000256" key="2">
    <source>
        <dbReference type="ARBA" id="ARBA00022670"/>
    </source>
</evidence>
<dbReference type="PRINTS" id="PR00127">
    <property type="entry name" value="CLPPROTEASEP"/>
</dbReference>
<dbReference type="Gene3D" id="3.90.226.10">
    <property type="entry name" value="2-enoyl-CoA Hydratase, Chain A, domain 1"/>
    <property type="match status" value="2"/>
</dbReference>
<dbReference type="InterPro" id="IPR029045">
    <property type="entry name" value="ClpP/crotonase-like_dom_sf"/>
</dbReference>
<comment type="similarity">
    <text evidence="1">Belongs to the peptidase S49 family.</text>
</comment>
<sequence length="312" mass="32445">MKNTMKRWIAAGAIVAIVVLSLAVAFWQGTGREVGSPKGPSGGQVALVRVEGTIVSGEGSGSLLSGAGAGSETIVKHLDRAAEDPAVKAVVLRVNSPGGSVVASWEIAEAVRRVQDAGKPVVVSMGESAASGGYWISAGADRIIASPDTMTGSIGVILQVGNLSEVYEKVGYKTYTFKSGPFKDMGSPDREMTDAERDLLQDLVDETYEAFVRVVAEGRGMDQAQVRKIADGRILTGRKALELGLVDELGDLKRAVQVAAELAGLPGEPEVREMNRANGLLGALLGRGILPPASLGLPSGLYALEPGPVSIR</sequence>
<dbReference type="InterPro" id="IPR002142">
    <property type="entry name" value="Peptidase_S49"/>
</dbReference>
<keyword evidence="2" id="KW-0645">Protease</keyword>
<dbReference type="InterPro" id="IPR001907">
    <property type="entry name" value="ClpP"/>
</dbReference>
<keyword evidence="4" id="KW-0720">Serine protease</keyword>
<dbReference type="SUPFAM" id="SSF52096">
    <property type="entry name" value="ClpP/crotonase"/>
    <property type="match status" value="1"/>
</dbReference>
<evidence type="ECO:0000256" key="1">
    <source>
        <dbReference type="ARBA" id="ARBA00008683"/>
    </source>
</evidence>